<evidence type="ECO:0000313" key="2">
    <source>
        <dbReference type="Proteomes" id="UP000552954"/>
    </source>
</evidence>
<evidence type="ECO:0008006" key="3">
    <source>
        <dbReference type="Google" id="ProtNLM"/>
    </source>
</evidence>
<accession>A0A849KDW4</accession>
<proteinExistence type="predicted"/>
<name>A0A849KDW4_9BURK</name>
<comment type="caution">
    <text evidence="1">The sequence shown here is derived from an EMBL/GenBank/DDBJ whole genome shotgun (WGS) entry which is preliminary data.</text>
</comment>
<gene>
    <name evidence="1" type="ORF">HK415_06730</name>
</gene>
<dbReference type="EMBL" id="JABFCS010000001">
    <property type="protein sequence ID" value="NNU42921.1"/>
    <property type="molecule type" value="Genomic_DNA"/>
</dbReference>
<dbReference type="AlphaFoldDB" id="A0A849KDW4"/>
<dbReference type="RefSeq" id="WP_171557554.1">
    <property type="nucleotide sequence ID" value="NZ_JABFCS010000001.1"/>
</dbReference>
<evidence type="ECO:0000313" key="1">
    <source>
        <dbReference type="EMBL" id="NNU42921.1"/>
    </source>
</evidence>
<organism evidence="1 2">
    <name type="scientific">Ramlibacter montanisoli</name>
    <dbReference type="NCBI Taxonomy" id="2732512"/>
    <lineage>
        <taxon>Bacteria</taxon>
        <taxon>Pseudomonadati</taxon>
        <taxon>Pseudomonadota</taxon>
        <taxon>Betaproteobacteria</taxon>
        <taxon>Burkholderiales</taxon>
        <taxon>Comamonadaceae</taxon>
        <taxon>Ramlibacter</taxon>
    </lineage>
</organism>
<reference evidence="1 2" key="1">
    <citation type="submission" date="2020-05" db="EMBL/GenBank/DDBJ databases">
        <authorList>
            <person name="Khan S.A."/>
            <person name="Jeon C.O."/>
            <person name="Chun B.H."/>
        </authorList>
    </citation>
    <scope>NUCLEOTIDE SEQUENCE [LARGE SCALE GENOMIC DNA]</scope>
    <source>
        <strain evidence="1 2">B156</strain>
    </source>
</reference>
<protein>
    <recommendedName>
        <fullName evidence="3">Outer membrane protein assembly factor BamE</fullName>
    </recommendedName>
</protein>
<keyword evidence="2" id="KW-1185">Reference proteome</keyword>
<reference evidence="1 2" key="2">
    <citation type="submission" date="2020-06" db="EMBL/GenBank/DDBJ databases">
        <title>Ramlibacter rhizophilus sp. nov., isolated from rhizosphere soil of national flower Mugunghwa from South Korea.</title>
        <authorList>
            <person name="Zheng-Fei Y."/>
            <person name="Huan T."/>
        </authorList>
    </citation>
    <scope>NUCLEOTIDE SEQUENCE [LARGE SCALE GENOMIC DNA]</scope>
    <source>
        <strain evidence="1 2">B156</strain>
    </source>
</reference>
<dbReference type="Proteomes" id="UP000552954">
    <property type="component" value="Unassembled WGS sequence"/>
</dbReference>
<sequence length="211" mass="24084">MVDRPRRQRGRWRLQKNRRKILDRSFRPGRLAGRRPLATLAQALPQPAEGFLCCNLRTDGKWISDINYSENGKKLIPVGTPVKATGYGRQRVYIDLPDGKQAIGNDYSRNLDLTTFAQRYIVAEDPRRKLAGFSPKVRKAVESARVMPGMTREQVLMAVGYPVSSENPQLDAKIWRFWLSSFAEFQVVFGADDRVKEITTDAQTRNLVVMD</sequence>